<feature type="compositionally biased region" description="Basic and acidic residues" evidence="2">
    <location>
        <begin position="287"/>
        <end position="305"/>
    </location>
</feature>
<name>A0ABR0LYA4_9PEZI</name>
<evidence type="ECO:0000256" key="1">
    <source>
        <dbReference type="SAM" id="Coils"/>
    </source>
</evidence>
<keyword evidence="4" id="KW-1185">Reference proteome</keyword>
<feature type="region of interest" description="Disordered" evidence="2">
    <location>
        <begin position="286"/>
        <end position="306"/>
    </location>
</feature>
<feature type="compositionally biased region" description="Basic and acidic residues" evidence="2">
    <location>
        <begin position="131"/>
        <end position="143"/>
    </location>
</feature>
<feature type="coiled-coil region" evidence="1">
    <location>
        <begin position="326"/>
        <end position="353"/>
    </location>
</feature>
<sequence>MDRVLSSDIDGPSDFTLNMEQYMRGTAMPMSTRSRGSSLSSLNSSRLDKTALSVDEPEQTTPSRKSKSENVEPLRAQSPPPGLSSPLKTAGCSPKGDDSRRCSVASDASFTHDHVQDHASTTLEGSIAPIPDREDAEKGAENERLRKQLSECRESELKAVALAQSLQAQMQQMKKDRDEEVTLLRTVVQSKDDHLQLLQTTGSSKETEIAQLSEQLKRANMDAEQANLRARTAEDQVAELEREVLELRRWKTETVTSQDDGAAAAQQERQAALEESGLLRRVLQVETEGHSRTRSKMHDQARAHETALAAAKAAAQASAQTASQEAAAVRAALHSAQSQLAAAEAETRTIKQTASKQATALAAALHSAHSQLAAAKAESDANTRTAAQEASALAAALRSAQSQLAAATADTALLDSLHAEVNAALAAKMAAAVRKHDAHWRRRLELLQRERKVMAKTLLRQWGEEEFGPSEPQVYRYGSRGPREMERGEGAASATA</sequence>
<evidence type="ECO:0000313" key="4">
    <source>
        <dbReference type="Proteomes" id="UP001357485"/>
    </source>
</evidence>
<gene>
    <name evidence="3" type="ORF">LTR16_002884</name>
</gene>
<reference evidence="3 4" key="1">
    <citation type="submission" date="2023-08" db="EMBL/GenBank/DDBJ databases">
        <title>Black Yeasts Isolated from many extreme environments.</title>
        <authorList>
            <person name="Coleine C."/>
            <person name="Stajich J.E."/>
            <person name="Selbmann L."/>
        </authorList>
    </citation>
    <scope>NUCLEOTIDE SEQUENCE [LARGE SCALE GENOMIC DNA]</scope>
    <source>
        <strain evidence="3 4">CCFEE 536</strain>
    </source>
</reference>
<feature type="compositionally biased region" description="Low complexity" evidence="2">
    <location>
        <begin position="31"/>
        <end position="45"/>
    </location>
</feature>
<dbReference type="EMBL" id="JAVRRA010008463">
    <property type="protein sequence ID" value="KAK5256602.1"/>
    <property type="molecule type" value="Genomic_DNA"/>
</dbReference>
<feature type="region of interest" description="Disordered" evidence="2">
    <location>
        <begin position="1"/>
        <end position="143"/>
    </location>
</feature>
<dbReference type="Proteomes" id="UP001357485">
    <property type="component" value="Unassembled WGS sequence"/>
</dbReference>
<accession>A0ABR0LYA4</accession>
<protein>
    <submittedName>
        <fullName evidence="3">Uncharacterized protein</fullName>
    </submittedName>
</protein>
<organism evidence="3 4">
    <name type="scientific">Cryomyces antarcticus</name>
    <dbReference type="NCBI Taxonomy" id="329879"/>
    <lineage>
        <taxon>Eukaryota</taxon>
        <taxon>Fungi</taxon>
        <taxon>Dikarya</taxon>
        <taxon>Ascomycota</taxon>
        <taxon>Pezizomycotina</taxon>
        <taxon>Dothideomycetes</taxon>
        <taxon>Dothideomycetes incertae sedis</taxon>
        <taxon>Cryomyces</taxon>
    </lineage>
</organism>
<feature type="coiled-coil region" evidence="1">
    <location>
        <begin position="209"/>
        <end position="250"/>
    </location>
</feature>
<proteinExistence type="predicted"/>
<feature type="region of interest" description="Disordered" evidence="2">
    <location>
        <begin position="470"/>
        <end position="496"/>
    </location>
</feature>
<evidence type="ECO:0000313" key="3">
    <source>
        <dbReference type="EMBL" id="KAK5256602.1"/>
    </source>
</evidence>
<evidence type="ECO:0000256" key="2">
    <source>
        <dbReference type="SAM" id="MobiDB-lite"/>
    </source>
</evidence>
<keyword evidence="1" id="KW-0175">Coiled coil</keyword>
<comment type="caution">
    <text evidence="3">The sequence shown here is derived from an EMBL/GenBank/DDBJ whole genome shotgun (WGS) entry which is preliminary data.</text>
</comment>